<name>A0A0C9Z9F8_9AGAM</name>
<dbReference type="HOGENOM" id="CLU_1687368_0_0_1"/>
<dbReference type="EMBL" id="KN833855">
    <property type="protein sequence ID" value="KIK16513.1"/>
    <property type="molecule type" value="Genomic_DNA"/>
</dbReference>
<dbReference type="Proteomes" id="UP000054018">
    <property type="component" value="Unassembled WGS sequence"/>
</dbReference>
<dbReference type="AlphaFoldDB" id="A0A0C9Z9F8"/>
<evidence type="ECO:0000313" key="2">
    <source>
        <dbReference type="EMBL" id="KIK16513.1"/>
    </source>
</evidence>
<evidence type="ECO:0000256" key="1">
    <source>
        <dbReference type="SAM" id="MobiDB-lite"/>
    </source>
</evidence>
<feature type="compositionally biased region" description="Polar residues" evidence="1">
    <location>
        <begin position="144"/>
        <end position="156"/>
    </location>
</feature>
<feature type="compositionally biased region" description="Basic and acidic residues" evidence="1">
    <location>
        <begin position="97"/>
        <end position="136"/>
    </location>
</feature>
<gene>
    <name evidence="2" type="ORF">PISMIDRAFT_15776</name>
</gene>
<feature type="region of interest" description="Disordered" evidence="1">
    <location>
        <begin position="97"/>
        <end position="156"/>
    </location>
</feature>
<reference evidence="2 3" key="1">
    <citation type="submission" date="2014-04" db="EMBL/GenBank/DDBJ databases">
        <authorList>
            <consortium name="DOE Joint Genome Institute"/>
            <person name="Kuo A."/>
            <person name="Kohler A."/>
            <person name="Costa M.D."/>
            <person name="Nagy L.G."/>
            <person name="Floudas D."/>
            <person name="Copeland A."/>
            <person name="Barry K.W."/>
            <person name="Cichocki N."/>
            <person name="Veneault-Fourrey C."/>
            <person name="LaButti K."/>
            <person name="Lindquist E.A."/>
            <person name="Lipzen A."/>
            <person name="Lundell T."/>
            <person name="Morin E."/>
            <person name="Murat C."/>
            <person name="Sun H."/>
            <person name="Tunlid A."/>
            <person name="Henrissat B."/>
            <person name="Grigoriev I.V."/>
            <person name="Hibbett D.S."/>
            <person name="Martin F."/>
            <person name="Nordberg H.P."/>
            <person name="Cantor M.N."/>
            <person name="Hua S.X."/>
        </authorList>
    </citation>
    <scope>NUCLEOTIDE SEQUENCE [LARGE SCALE GENOMIC DNA]</scope>
    <source>
        <strain evidence="2 3">441</strain>
    </source>
</reference>
<sequence length="156" mass="17137">MSSFSAEEGDSSVDEVHFSILTTTPLLSHQSSQNHGATDQHLAQFPCPLKLSVFQDPDEAYGNVTVRGYSSSQIESGNHQTKDQILDNFPLSLIKNSDEETYRSEGKGKDAAKSLLSPDHDVSDEHSDVRDKRSLRFDPVLASKENSSARVAANEQ</sequence>
<organism evidence="2 3">
    <name type="scientific">Pisolithus microcarpus 441</name>
    <dbReference type="NCBI Taxonomy" id="765257"/>
    <lineage>
        <taxon>Eukaryota</taxon>
        <taxon>Fungi</taxon>
        <taxon>Dikarya</taxon>
        <taxon>Basidiomycota</taxon>
        <taxon>Agaricomycotina</taxon>
        <taxon>Agaricomycetes</taxon>
        <taxon>Agaricomycetidae</taxon>
        <taxon>Boletales</taxon>
        <taxon>Sclerodermatineae</taxon>
        <taxon>Pisolithaceae</taxon>
        <taxon>Pisolithus</taxon>
    </lineage>
</organism>
<protein>
    <submittedName>
        <fullName evidence="2">Uncharacterized protein</fullName>
    </submittedName>
</protein>
<proteinExistence type="predicted"/>
<reference evidence="3" key="2">
    <citation type="submission" date="2015-01" db="EMBL/GenBank/DDBJ databases">
        <title>Evolutionary Origins and Diversification of the Mycorrhizal Mutualists.</title>
        <authorList>
            <consortium name="DOE Joint Genome Institute"/>
            <consortium name="Mycorrhizal Genomics Consortium"/>
            <person name="Kohler A."/>
            <person name="Kuo A."/>
            <person name="Nagy L.G."/>
            <person name="Floudas D."/>
            <person name="Copeland A."/>
            <person name="Barry K.W."/>
            <person name="Cichocki N."/>
            <person name="Veneault-Fourrey C."/>
            <person name="LaButti K."/>
            <person name="Lindquist E.A."/>
            <person name="Lipzen A."/>
            <person name="Lundell T."/>
            <person name="Morin E."/>
            <person name="Murat C."/>
            <person name="Riley R."/>
            <person name="Ohm R."/>
            <person name="Sun H."/>
            <person name="Tunlid A."/>
            <person name="Henrissat B."/>
            <person name="Grigoriev I.V."/>
            <person name="Hibbett D.S."/>
            <person name="Martin F."/>
        </authorList>
    </citation>
    <scope>NUCLEOTIDE SEQUENCE [LARGE SCALE GENOMIC DNA]</scope>
    <source>
        <strain evidence="3">441</strain>
    </source>
</reference>
<keyword evidence="3" id="KW-1185">Reference proteome</keyword>
<evidence type="ECO:0000313" key="3">
    <source>
        <dbReference type="Proteomes" id="UP000054018"/>
    </source>
</evidence>
<accession>A0A0C9Z9F8</accession>